<feature type="compositionally biased region" description="Basic and acidic residues" evidence="1">
    <location>
        <begin position="25"/>
        <end position="36"/>
    </location>
</feature>
<comment type="caution">
    <text evidence="2">The sequence shown here is derived from an EMBL/GenBank/DDBJ whole genome shotgun (WGS) entry which is preliminary data.</text>
</comment>
<gene>
    <name evidence="2" type="ORF">RDI58_007522</name>
</gene>
<proteinExistence type="predicted"/>
<accession>A0AAN8TV82</accession>
<evidence type="ECO:0000256" key="1">
    <source>
        <dbReference type="SAM" id="MobiDB-lite"/>
    </source>
</evidence>
<evidence type="ECO:0000313" key="3">
    <source>
        <dbReference type="Proteomes" id="UP001371456"/>
    </source>
</evidence>
<organism evidence="2 3">
    <name type="scientific">Solanum bulbocastanum</name>
    <name type="common">Wild potato</name>
    <dbReference type="NCBI Taxonomy" id="147425"/>
    <lineage>
        <taxon>Eukaryota</taxon>
        <taxon>Viridiplantae</taxon>
        <taxon>Streptophyta</taxon>
        <taxon>Embryophyta</taxon>
        <taxon>Tracheophyta</taxon>
        <taxon>Spermatophyta</taxon>
        <taxon>Magnoliopsida</taxon>
        <taxon>eudicotyledons</taxon>
        <taxon>Gunneridae</taxon>
        <taxon>Pentapetalae</taxon>
        <taxon>asterids</taxon>
        <taxon>lamiids</taxon>
        <taxon>Solanales</taxon>
        <taxon>Solanaceae</taxon>
        <taxon>Solanoideae</taxon>
        <taxon>Solaneae</taxon>
        <taxon>Solanum</taxon>
    </lineage>
</organism>
<protein>
    <submittedName>
        <fullName evidence="2">Uncharacterized protein</fullName>
    </submittedName>
</protein>
<feature type="compositionally biased region" description="Basic and acidic residues" evidence="1">
    <location>
        <begin position="1"/>
        <end position="13"/>
    </location>
</feature>
<dbReference type="AlphaFoldDB" id="A0AAN8TV82"/>
<dbReference type="Proteomes" id="UP001371456">
    <property type="component" value="Unassembled WGS sequence"/>
</dbReference>
<dbReference type="EMBL" id="JBANQN010000003">
    <property type="protein sequence ID" value="KAK6794069.1"/>
    <property type="molecule type" value="Genomic_DNA"/>
</dbReference>
<evidence type="ECO:0000313" key="2">
    <source>
        <dbReference type="EMBL" id="KAK6794069.1"/>
    </source>
</evidence>
<reference evidence="2 3" key="1">
    <citation type="submission" date="2024-02" db="EMBL/GenBank/DDBJ databases">
        <title>de novo genome assembly of Solanum bulbocastanum strain 11H21.</title>
        <authorList>
            <person name="Hosaka A.J."/>
        </authorList>
    </citation>
    <scope>NUCLEOTIDE SEQUENCE [LARGE SCALE GENOMIC DNA]</scope>
    <source>
        <tissue evidence="2">Young leaves</tissue>
    </source>
</reference>
<keyword evidence="3" id="KW-1185">Reference proteome</keyword>
<feature type="region of interest" description="Disordered" evidence="1">
    <location>
        <begin position="1"/>
        <end position="36"/>
    </location>
</feature>
<name>A0AAN8TV82_SOLBU</name>
<sequence>MSFPKKDGTEKKNTKISPLPGIEPGTRENSEERATT</sequence>